<feature type="region of interest" description="Disordered" evidence="1">
    <location>
        <begin position="101"/>
        <end position="143"/>
    </location>
</feature>
<protein>
    <submittedName>
        <fullName evidence="2">Retrotransposon gag protein</fullName>
    </submittedName>
</protein>
<dbReference type="EMBL" id="JAAIUW010000006">
    <property type="protein sequence ID" value="KAF7827006.1"/>
    <property type="molecule type" value="Genomic_DNA"/>
</dbReference>
<dbReference type="Proteomes" id="UP000634136">
    <property type="component" value="Unassembled WGS sequence"/>
</dbReference>
<accession>A0A834TUE9</accession>
<gene>
    <name evidence="2" type="ORF">G2W53_018170</name>
</gene>
<evidence type="ECO:0000256" key="1">
    <source>
        <dbReference type="SAM" id="MobiDB-lite"/>
    </source>
</evidence>
<dbReference type="AlphaFoldDB" id="A0A834TUE9"/>
<keyword evidence="3" id="KW-1185">Reference proteome</keyword>
<name>A0A834TUE9_9FABA</name>
<reference evidence="2" key="1">
    <citation type="submission" date="2020-09" db="EMBL/GenBank/DDBJ databases">
        <title>Genome-Enabled Discovery of Anthraquinone Biosynthesis in Senna tora.</title>
        <authorList>
            <person name="Kang S.-H."/>
            <person name="Pandey R.P."/>
            <person name="Lee C.-M."/>
            <person name="Sim J.-S."/>
            <person name="Jeong J.-T."/>
            <person name="Choi B.-S."/>
            <person name="Jung M."/>
            <person name="Ginzburg D."/>
            <person name="Zhao K."/>
            <person name="Won S.Y."/>
            <person name="Oh T.-J."/>
            <person name="Yu Y."/>
            <person name="Kim N.-H."/>
            <person name="Lee O.R."/>
            <person name="Lee T.-H."/>
            <person name="Bashyal P."/>
            <person name="Kim T.-S."/>
            <person name="Lee W.-H."/>
            <person name="Kawkins C."/>
            <person name="Kim C.-K."/>
            <person name="Kim J.S."/>
            <person name="Ahn B.O."/>
            <person name="Rhee S.Y."/>
            <person name="Sohng J.K."/>
        </authorList>
    </citation>
    <scope>NUCLEOTIDE SEQUENCE</scope>
    <source>
        <tissue evidence="2">Leaf</tissue>
    </source>
</reference>
<comment type="caution">
    <text evidence="2">The sequence shown here is derived from an EMBL/GenBank/DDBJ whole genome shotgun (WGS) entry which is preliminary data.</text>
</comment>
<evidence type="ECO:0000313" key="2">
    <source>
        <dbReference type="EMBL" id="KAF7827006.1"/>
    </source>
</evidence>
<evidence type="ECO:0000313" key="3">
    <source>
        <dbReference type="Proteomes" id="UP000634136"/>
    </source>
</evidence>
<feature type="compositionally biased region" description="Basic and acidic residues" evidence="1">
    <location>
        <begin position="105"/>
        <end position="127"/>
    </location>
</feature>
<proteinExistence type="predicted"/>
<sequence>MILAAICDRATNCECINANSAESRAAAQLRHHKPPTTAIQNLALEIPGLEDSVAIRAIKVALRGNPFYYAIASNKPKSMAELLQKAEKFIKKEKAYHIKKAQKFSNDEKESSNKRKDESQKTEETKKREKRGPPSGKFPMYTPLTRTPSYIMEEVHTMELLKFPPPEKPKRLDQKINKNKCAPPQHQALALQRIK</sequence>
<organism evidence="2 3">
    <name type="scientific">Senna tora</name>
    <dbReference type="NCBI Taxonomy" id="362788"/>
    <lineage>
        <taxon>Eukaryota</taxon>
        <taxon>Viridiplantae</taxon>
        <taxon>Streptophyta</taxon>
        <taxon>Embryophyta</taxon>
        <taxon>Tracheophyta</taxon>
        <taxon>Spermatophyta</taxon>
        <taxon>Magnoliopsida</taxon>
        <taxon>eudicotyledons</taxon>
        <taxon>Gunneridae</taxon>
        <taxon>Pentapetalae</taxon>
        <taxon>rosids</taxon>
        <taxon>fabids</taxon>
        <taxon>Fabales</taxon>
        <taxon>Fabaceae</taxon>
        <taxon>Caesalpinioideae</taxon>
        <taxon>Cassia clade</taxon>
        <taxon>Senna</taxon>
    </lineage>
</organism>